<evidence type="ECO:0000313" key="2">
    <source>
        <dbReference type="Proteomes" id="UP001597083"/>
    </source>
</evidence>
<dbReference type="SUPFAM" id="SSF51735">
    <property type="entry name" value="NAD(P)-binding Rossmann-fold domains"/>
    <property type="match status" value="1"/>
</dbReference>
<dbReference type="Proteomes" id="UP001597083">
    <property type="component" value="Unassembled WGS sequence"/>
</dbReference>
<dbReference type="Gene3D" id="3.40.50.720">
    <property type="entry name" value="NAD(P)-binding Rossmann-like Domain"/>
    <property type="match status" value="1"/>
</dbReference>
<feature type="non-terminal residue" evidence="1">
    <location>
        <position position="64"/>
    </location>
</feature>
<accession>A0ABW3CKH9</accession>
<evidence type="ECO:0000313" key="1">
    <source>
        <dbReference type="EMBL" id="MFD0854846.1"/>
    </source>
</evidence>
<dbReference type="InterPro" id="IPR036291">
    <property type="entry name" value="NAD(P)-bd_dom_sf"/>
</dbReference>
<gene>
    <name evidence="1" type="ORF">ACFQ07_21580</name>
</gene>
<dbReference type="InterPro" id="IPR052718">
    <property type="entry name" value="NmrA-type_oxidoreductase"/>
</dbReference>
<proteinExistence type="predicted"/>
<comment type="caution">
    <text evidence="1">The sequence shown here is derived from an EMBL/GenBank/DDBJ whole genome shotgun (WGS) entry which is preliminary data.</text>
</comment>
<name>A0ABW3CKH9_9ACTN</name>
<protein>
    <submittedName>
        <fullName evidence="1">NmrA family transcriptional regulator</fullName>
    </submittedName>
</protein>
<keyword evidence="2" id="KW-1185">Reference proteome</keyword>
<dbReference type="PANTHER" id="PTHR47129:SF1">
    <property type="entry name" value="NMRA-LIKE DOMAIN-CONTAINING PROTEIN"/>
    <property type="match status" value="1"/>
</dbReference>
<dbReference type="EMBL" id="JBHTIR010003212">
    <property type="protein sequence ID" value="MFD0854846.1"/>
    <property type="molecule type" value="Genomic_DNA"/>
</dbReference>
<sequence>MRIVIPSASGRLARATANYVLEKVAPDDVIMVTRDTGALEEFARRGVTVRYGDYDRPESLAEAF</sequence>
<dbReference type="PANTHER" id="PTHR47129">
    <property type="entry name" value="QUINONE OXIDOREDUCTASE 2"/>
    <property type="match status" value="1"/>
</dbReference>
<reference evidence="2" key="1">
    <citation type="journal article" date="2019" name="Int. J. Syst. Evol. Microbiol.">
        <title>The Global Catalogue of Microorganisms (GCM) 10K type strain sequencing project: providing services to taxonomists for standard genome sequencing and annotation.</title>
        <authorList>
            <consortium name="The Broad Institute Genomics Platform"/>
            <consortium name="The Broad Institute Genome Sequencing Center for Infectious Disease"/>
            <person name="Wu L."/>
            <person name="Ma J."/>
        </authorList>
    </citation>
    <scope>NUCLEOTIDE SEQUENCE [LARGE SCALE GENOMIC DNA]</scope>
    <source>
        <strain evidence="2">JCM 31696</strain>
    </source>
</reference>
<organism evidence="1 2">
    <name type="scientific">Actinomadura adrarensis</name>
    <dbReference type="NCBI Taxonomy" id="1819600"/>
    <lineage>
        <taxon>Bacteria</taxon>
        <taxon>Bacillati</taxon>
        <taxon>Actinomycetota</taxon>
        <taxon>Actinomycetes</taxon>
        <taxon>Streptosporangiales</taxon>
        <taxon>Thermomonosporaceae</taxon>
        <taxon>Actinomadura</taxon>
    </lineage>
</organism>